<dbReference type="Proteomes" id="UP001497525">
    <property type="component" value="Unassembled WGS sequence"/>
</dbReference>
<name>A0AAV2SXZ7_CALDB</name>
<dbReference type="InterPro" id="IPR007110">
    <property type="entry name" value="Ig-like_dom"/>
</dbReference>
<comment type="caution">
    <text evidence="5">The sequence shown here is derived from an EMBL/GenBank/DDBJ whole genome shotgun (WGS) entry which is preliminary data.</text>
</comment>
<dbReference type="SUPFAM" id="SSF48726">
    <property type="entry name" value="Immunoglobulin"/>
    <property type="match status" value="2"/>
</dbReference>
<protein>
    <recommendedName>
        <fullName evidence="4">Ig-like domain-containing protein</fullName>
    </recommendedName>
</protein>
<reference evidence="5" key="1">
    <citation type="submission" date="2024-06" db="EMBL/GenBank/DDBJ databases">
        <authorList>
            <person name="Liu X."/>
            <person name="Lenzi L."/>
            <person name="Haldenby T S."/>
            <person name="Uol C."/>
        </authorList>
    </citation>
    <scope>NUCLEOTIDE SEQUENCE</scope>
</reference>
<dbReference type="InterPro" id="IPR036179">
    <property type="entry name" value="Ig-like_dom_sf"/>
</dbReference>
<dbReference type="Gene3D" id="2.60.40.10">
    <property type="entry name" value="Immunoglobulins"/>
    <property type="match status" value="2"/>
</dbReference>
<sequence>MIAFLVLTQIICSAVAYNKNEWVLEGSNVTICCPQDVKGSEGLTIKGNDIRIHSMYMEPGKDKVKRITGDYENFKTKYPGWDLGSTKATENKLCVRKLSGLSIKEDDGLVFQCQKANDFGMGETVDVWTTRVNVYRPVEIISCPENVTARQGQTVHLRCKATGYPGLEIQWKSNTNTSTRDNNTSKVEREVDLVLSDVRPEQHEEVFVCEAKTSYPAGRQTARCRSVLFVLVPPNISLPSDVIYTDLNANESFEIRVTGYPIPFVRCDGLTVVEDRKISDKPPGGVYTYTLTVNGVREKDLKNYRCVAINEAGTAHKELRLTVEPSIPEILSPNVSSLADYHMLKWQARSKAPLKNVTIEIEEYPTSNKSSSLVARSIQTKKLTFNLNPGEQKDIHTSIWQPSDKKQNTVWHHLSNLSEDTKHAVTLKVCNSYACKTSSSDLRGTTFRTAKFNGTNKVRREVLQSPPIDTQSYAVAESPIQPRSFFHSATGIAFRSQKSILLVSISLAYVLVCWIV</sequence>
<evidence type="ECO:0000313" key="6">
    <source>
        <dbReference type="Proteomes" id="UP001497525"/>
    </source>
</evidence>
<organism evidence="5 6">
    <name type="scientific">Calicophoron daubneyi</name>
    <name type="common">Rumen fluke</name>
    <name type="synonym">Paramphistomum daubneyi</name>
    <dbReference type="NCBI Taxonomy" id="300641"/>
    <lineage>
        <taxon>Eukaryota</taxon>
        <taxon>Metazoa</taxon>
        <taxon>Spiralia</taxon>
        <taxon>Lophotrochozoa</taxon>
        <taxon>Platyhelminthes</taxon>
        <taxon>Trematoda</taxon>
        <taxon>Digenea</taxon>
        <taxon>Plagiorchiida</taxon>
        <taxon>Pronocephalata</taxon>
        <taxon>Paramphistomoidea</taxon>
        <taxon>Paramphistomidae</taxon>
        <taxon>Calicophoron</taxon>
    </lineage>
</organism>
<dbReference type="InterPro" id="IPR003599">
    <property type="entry name" value="Ig_sub"/>
</dbReference>
<dbReference type="GO" id="GO:0007156">
    <property type="term" value="P:homophilic cell adhesion via plasma membrane adhesion molecules"/>
    <property type="evidence" value="ECO:0007669"/>
    <property type="project" value="TreeGrafter"/>
</dbReference>
<dbReference type="PANTHER" id="PTHR45080:SF8">
    <property type="entry name" value="IG-LIKE DOMAIN-CONTAINING PROTEIN"/>
    <property type="match status" value="1"/>
</dbReference>
<feature type="domain" description="Ig-like" evidence="4">
    <location>
        <begin position="137"/>
        <end position="225"/>
    </location>
</feature>
<dbReference type="InterPro" id="IPR013783">
    <property type="entry name" value="Ig-like_fold"/>
</dbReference>
<evidence type="ECO:0000256" key="1">
    <source>
        <dbReference type="ARBA" id="ARBA00022729"/>
    </source>
</evidence>
<dbReference type="SMART" id="SM00409">
    <property type="entry name" value="IG"/>
    <property type="match status" value="2"/>
</dbReference>
<dbReference type="InterPro" id="IPR050958">
    <property type="entry name" value="Cell_Adh-Cytoskel_Orgn"/>
</dbReference>
<dbReference type="Pfam" id="PF13927">
    <property type="entry name" value="Ig_3"/>
    <property type="match status" value="1"/>
</dbReference>
<evidence type="ECO:0000259" key="4">
    <source>
        <dbReference type="PROSITE" id="PS50835"/>
    </source>
</evidence>
<keyword evidence="2" id="KW-1015">Disulfide bond</keyword>
<keyword evidence="1 3" id="KW-0732">Signal</keyword>
<evidence type="ECO:0000313" key="5">
    <source>
        <dbReference type="EMBL" id="CAL5129265.1"/>
    </source>
</evidence>
<feature type="chain" id="PRO_5043830912" description="Ig-like domain-containing protein" evidence="3">
    <location>
        <begin position="17"/>
        <end position="516"/>
    </location>
</feature>
<feature type="signal peptide" evidence="3">
    <location>
        <begin position="1"/>
        <end position="16"/>
    </location>
</feature>
<proteinExistence type="predicted"/>
<gene>
    <name evidence="5" type="ORF">CDAUBV1_LOCUS207</name>
</gene>
<dbReference type="AlphaFoldDB" id="A0AAV2SXZ7"/>
<dbReference type="GO" id="GO:0005886">
    <property type="term" value="C:plasma membrane"/>
    <property type="evidence" value="ECO:0007669"/>
    <property type="project" value="TreeGrafter"/>
</dbReference>
<dbReference type="InterPro" id="IPR013098">
    <property type="entry name" value="Ig_I-set"/>
</dbReference>
<dbReference type="PANTHER" id="PTHR45080">
    <property type="entry name" value="CONTACTIN 5"/>
    <property type="match status" value="1"/>
</dbReference>
<dbReference type="Pfam" id="PF07679">
    <property type="entry name" value="I-set"/>
    <property type="match status" value="1"/>
</dbReference>
<dbReference type="EMBL" id="CAXLJL010000001">
    <property type="protein sequence ID" value="CAL5129265.1"/>
    <property type="molecule type" value="Genomic_DNA"/>
</dbReference>
<evidence type="ECO:0000256" key="3">
    <source>
        <dbReference type="SAM" id="SignalP"/>
    </source>
</evidence>
<accession>A0AAV2SXZ7</accession>
<dbReference type="PROSITE" id="PS50835">
    <property type="entry name" value="IG_LIKE"/>
    <property type="match status" value="1"/>
</dbReference>
<evidence type="ECO:0000256" key="2">
    <source>
        <dbReference type="ARBA" id="ARBA00023157"/>
    </source>
</evidence>